<accession>A0A101J9B9</accession>
<dbReference type="PANTHER" id="PTHR47506:SF1">
    <property type="entry name" value="HTH-TYPE TRANSCRIPTIONAL REGULATOR YJDC"/>
    <property type="match status" value="1"/>
</dbReference>
<evidence type="ECO:0000313" key="6">
    <source>
        <dbReference type="EMBL" id="KUL22579.1"/>
    </source>
</evidence>
<name>A0A101J9B9_9ACTN</name>
<feature type="DNA-binding region" description="H-T-H motif" evidence="4">
    <location>
        <begin position="32"/>
        <end position="51"/>
    </location>
</feature>
<evidence type="ECO:0000259" key="5">
    <source>
        <dbReference type="PROSITE" id="PS50977"/>
    </source>
</evidence>
<dbReference type="GO" id="GO:0003677">
    <property type="term" value="F:DNA binding"/>
    <property type="evidence" value="ECO:0007669"/>
    <property type="project" value="UniProtKB-UniRule"/>
</dbReference>
<dbReference type="InterPro" id="IPR036271">
    <property type="entry name" value="Tet_transcr_reg_TetR-rel_C_sf"/>
</dbReference>
<sequence length="199" mass="21690">MSGLTAKGAATKARIVRTATDLILERGVGGMTLDEIRAGTATSKGQLFHYFPDGKRDLVAAIAEFQSGRVLEAQRPWLDQLDSWESWHGWRDAVIAHYRTLTHLHCSISALITELTPADPALAATVAAHADRWFDHLAAGVQKMRAQRRINPAADPHRLAMMVFTALQGGLLVMQAKNAIEPLEAALDGALLALESHRI</sequence>
<dbReference type="InterPro" id="IPR054156">
    <property type="entry name" value="YxaF_TetR_C"/>
</dbReference>
<comment type="caution">
    <text evidence="6">The sequence shown here is derived from an EMBL/GenBank/DDBJ whole genome shotgun (WGS) entry which is preliminary data.</text>
</comment>
<dbReference type="Pfam" id="PF21993">
    <property type="entry name" value="TetR_C_13_2"/>
    <property type="match status" value="1"/>
</dbReference>
<dbReference type="InterPro" id="IPR001647">
    <property type="entry name" value="HTH_TetR"/>
</dbReference>
<dbReference type="Gene3D" id="1.10.357.10">
    <property type="entry name" value="Tetracycline Repressor, domain 2"/>
    <property type="match status" value="1"/>
</dbReference>
<evidence type="ECO:0000256" key="2">
    <source>
        <dbReference type="ARBA" id="ARBA00023125"/>
    </source>
</evidence>
<dbReference type="Proteomes" id="UP000053244">
    <property type="component" value="Unassembled WGS sequence"/>
</dbReference>
<dbReference type="OrthoDB" id="3827407at2"/>
<gene>
    <name evidence="6" type="ORF">ADL15_47890</name>
</gene>
<dbReference type="RefSeq" id="WP_067707197.1">
    <property type="nucleotide sequence ID" value="NZ_LLZH01000340.1"/>
</dbReference>
<dbReference type="InterPro" id="IPR009057">
    <property type="entry name" value="Homeodomain-like_sf"/>
</dbReference>
<organism evidence="6 7">
    <name type="scientific">Actinoplanes awajinensis subsp. mycoplanecinus</name>
    <dbReference type="NCBI Taxonomy" id="135947"/>
    <lineage>
        <taxon>Bacteria</taxon>
        <taxon>Bacillati</taxon>
        <taxon>Actinomycetota</taxon>
        <taxon>Actinomycetes</taxon>
        <taxon>Micromonosporales</taxon>
        <taxon>Micromonosporaceae</taxon>
        <taxon>Actinoplanes</taxon>
    </lineage>
</organism>
<protein>
    <recommendedName>
        <fullName evidence="5">HTH tetR-type domain-containing protein</fullName>
    </recommendedName>
</protein>
<dbReference type="Pfam" id="PF00440">
    <property type="entry name" value="TetR_N"/>
    <property type="match status" value="1"/>
</dbReference>
<dbReference type="SUPFAM" id="SSF48498">
    <property type="entry name" value="Tetracyclin repressor-like, C-terminal domain"/>
    <property type="match status" value="1"/>
</dbReference>
<dbReference type="PANTHER" id="PTHR47506">
    <property type="entry name" value="TRANSCRIPTIONAL REGULATORY PROTEIN"/>
    <property type="match status" value="1"/>
</dbReference>
<feature type="domain" description="HTH tetR-type" evidence="5">
    <location>
        <begin position="9"/>
        <end position="69"/>
    </location>
</feature>
<dbReference type="SUPFAM" id="SSF46689">
    <property type="entry name" value="Homeodomain-like"/>
    <property type="match status" value="1"/>
</dbReference>
<evidence type="ECO:0000256" key="3">
    <source>
        <dbReference type="ARBA" id="ARBA00023163"/>
    </source>
</evidence>
<proteinExistence type="predicted"/>
<keyword evidence="1" id="KW-0805">Transcription regulation</keyword>
<dbReference type="PROSITE" id="PS50977">
    <property type="entry name" value="HTH_TETR_2"/>
    <property type="match status" value="1"/>
</dbReference>
<dbReference type="AlphaFoldDB" id="A0A101J9B9"/>
<keyword evidence="7" id="KW-1185">Reference proteome</keyword>
<evidence type="ECO:0000256" key="4">
    <source>
        <dbReference type="PROSITE-ProRule" id="PRU00335"/>
    </source>
</evidence>
<evidence type="ECO:0000313" key="7">
    <source>
        <dbReference type="Proteomes" id="UP000053244"/>
    </source>
</evidence>
<evidence type="ECO:0000256" key="1">
    <source>
        <dbReference type="ARBA" id="ARBA00023015"/>
    </source>
</evidence>
<keyword evidence="2 4" id="KW-0238">DNA-binding</keyword>
<reference evidence="6 7" key="1">
    <citation type="submission" date="2015-10" db="EMBL/GenBank/DDBJ databases">
        <authorList>
            <person name="Gilbert D.G."/>
        </authorList>
    </citation>
    <scope>NUCLEOTIDE SEQUENCE [LARGE SCALE GENOMIC DNA]</scope>
    <source>
        <strain evidence="6 7">NRRL B-16712</strain>
    </source>
</reference>
<keyword evidence="3" id="KW-0804">Transcription</keyword>
<dbReference type="EMBL" id="LLZH01000340">
    <property type="protein sequence ID" value="KUL22579.1"/>
    <property type="molecule type" value="Genomic_DNA"/>
</dbReference>